<dbReference type="EnsemblMetazoa" id="PPA44231.1">
    <property type="protein sequence ID" value="PPA44231.1"/>
    <property type="gene ID" value="WBGene00282600"/>
</dbReference>
<reference evidence="3" key="1">
    <citation type="journal article" date="2008" name="Nat. Genet.">
        <title>The Pristionchus pacificus genome provides a unique perspective on nematode lifestyle and parasitism.</title>
        <authorList>
            <person name="Dieterich C."/>
            <person name="Clifton S.W."/>
            <person name="Schuster L.N."/>
            <person name="Chinwalla A."/>
            <person name="Delehaunty K."/>
            <person name="Dinkelacker I."/>
            <person name="Fulton L."/>
            <person name="Fulton R."/>
            <person name="Godfrey J."/>
            <person name="Minx P."/>
            <person name="Mitreva M."/>
            <person name="Roeseler W."/>
            <person name="Tian H."/>
            <person name="Witte H."/>
            <person name="Yang S.P."/>
            <person name="Wilson R.K."/>
            <person name="Sommer R.J."/>
        </authorList>
    </citation>
    <scope>NUCLEOTIDE SEQUENCE [LARGE SCALE GENOMIC DNA]</scope>
    <source>
        <strain evidence="3">PS312</strain>
    </source>
</reference>
<accession>A0A8R1UZ67</accession>
<name>A0A2A6CWD8_PRIPA</name>
<organism evidence="2 3">
    <name type="scientific">Pristionchus pacificus</name>
    <name type="common">Parasitic nematode worm</name>
    <dbReference type="NCBI Taxonomy" id="54126"/>
    <lineage>
        <taxon>Eukaryota</taxon>
        <taxon>Metazoa</taxon>
        <taxon>Ecdysozoa</taxon>
        <taxon>Nematoda</taxon>
        <taxon>Chromadorea</taxon>
        <taxon>Rhabditida</taxon>
        <taxon>Rhabditina</taxon>
        <taxon>Diplogasteromorpha</taxon>
        <taxon>Diplogasteroidea</taxon>
        <taxon>Neodiplogasteridae</taxon>
        <taxon>Pristionchus</taxon>
    </lineage>
</organism>
<proteinExistence type="predicted"/>
<sequence>MFKSEGSKIKLQTRDQGSKINTHIFCFLAYSGSEELDAACTMNRSIARARKENSSQCQNVYRKQSGGHNRSRSNIVVN</sequence>
<dbReference type="Proteomes" id="UP000005239">
    <property type="component" value="Unassembled WGS sequence"/>
</dbReference>
<evidence type="ECO:0000313" key="2">
    <source>
        <dbReference type="EnsemblMetazoa" id="PPA44231.1"/>
    </source>
</evidence>
<protein>
    <submittedName>
        <fullName evidence="2">Uncharacterized protein</fullName>
    </submittedName>
</protein>
<keyword evidence="3" id="KW-1185">Reference proteome</keyword>
<evidence type="ECO:0000313" key="3">
    <source>
        <dbReference type="Proteomes" id="UP000005239"/>
    </source>
</evidence>
<feature type="compositionally biased region" description="Polar residues" evidence="1">
    <location>
        <begin position="54"/>
        <end position="78"/>
    </location>
</feature>
<reference evidence="2" key="2">
    <citation type="submission" date="2022-06" db="UniProtKB">
        <authorList>
            <consortium name="EnsemblMetazoa"/>
        </authorList>
    </citation>
    <scope>IDENTIFICATION</scope>
    <source>
        <strain evidence="2">PS312</strain>
    </source>
</reference>
<gene>
    <name evidence="2" type="primary">WBGene00282600</name>
</gene>
<accession>A0A2A6CWD8</accession>
<dbReference type="AlphaFoldDB" id="A0A2A6CWD8"/>
<evidence type="ECO:0000256" key="1">
    <source>
        <dbReference type="SAM" id="MobiDB-lite"/>
    </source>
</evidence>
<feature type="region of interest" description="Disordered" evidence="1">
    <location>
        <begin position="51"/>
        <end position="78"/>
    </location>
</feature>